<dbReference type="KEGG" id="ncv:NCAV_1446"/>
<dbReference type="PROSITE" id="PS50157">
    <property type="entry name" value="ZINC_FINGER_C2H2_2"/>
    <property type="match status" value="1"/>
</dbReference>
<feature type="domain" description="C2H2-type" evidence="1">
    <location>
        <begin position="12"/>
        <end position="39"/>
    </location>
</feature>
<gene>
    <name evidence="2" type="ORF">NCAV_1446</name>
</gene>
<dbReference type="Proteomes" id="UP000236248">
    <property type="component" value="Chromosome NCAV"/>
</dbReference>
<evidence type="ECO:0000259" key="1">
    <source>
        <dbReference type="PROSITE" id="PS50157"/>
    </source>
</evidence>
<accession>A0A2K5ASJ3</accession>
<sequence length="39" mass="4827">MNLFKRKVNNGNICEYCNVEFQDREHLERHKRVAHRKGR</sequence>
<evidence type="ECO:0000313" key="3">
    <source>
        <dbReference type="Proteomes" id="UP000236248"/>
    </source>
</evidence>
<dbReference type="EMBL" id="LT981265">
    <property type="protein sequence ID" value="SPC34612.1"/>
    <property type="molecule type" value="Genomic_DNA"/>
</dbReference>
<dbReference type="PROSITE" id="PS00028">
    <property type="entry name" value="ZINC_FINGER_C2H2_1"/>
    <property type="match status" value="1"/>
</dbReference>
<dbReference type="AlphaFoldDB" id="A0A2K5ASJ3"/>
<proteinExistence type="predicted"/>
<dbReference type="InterPro" id="IPR036236">
    <property type="entry name" value="Znf_C2H2_sf"/>
</dbReference>
<dbReference type="SUPFAM" id="SSF57667">
    <property type="entry name" value="beta-beta-alpha zinc fingers"/>
    <property type="match status" value="1"/>
</dbReference>
<organism evidence="2 3">
    <name type="scientific">Candidatus Nitrosocaldus cavascurensis</name>
    <dbReference type="NCBI Taxonomy" id="2058097"/>
    <lineage>
        <taxon>Archaea</taxon>
        <taxon>Nitrososphaerota</taxon>
        <taxon>Nitrososphaeria</taxon>
        <taxon>Candidatus Nitrosocaldales</taxon>
        <taxon>Candidatus Nitrosocaldaceae</taxon>
        <taxon>Candidatus Nitrosocaldus</taxon>
    </lineage>
</organism>
<evidence type="ECO:0000313" key="2">
    <source>
        <dbReference type="EMBL" id="SPC34612.1"/>
    </source>
</evidence>
<dbReference type="InterPro" id="IPR013087">
    <property type="entry name" value="Znf_C2H2_type"/>
</dbReference>
<keyword evidence="3" id="KW-1185">Reference proteome</keyword>
<reference evidence="3" key="1">
    <citation type="submission" date="2018-01" db="EMBL/GenBank/DDBJ databases">
        <authorList>
            <person name="Kerou L M."/>
        </authorList>
    </citation>
    <scope>NUCLEOTIDE SEQUENCE [LARGE SCALE GENOMIC DNA]</scope>
    <source>
        <strain evidence="3">SCU2</strain>
    </source>
</reference>
<name>A0A2K5ASJ3_9ARCH</name>
<protein>
    <recommendedName>
        <fullName evidence="1">C2H2-type domain-containing protein</fullName>
    </recommendedName>
</protein>